<protein>
    <submittedName>
        <fullName evidence="4">Membrane protein</fullName>
    </submittedName>
</protein>
<evidence type="ECO:0000313" key="4">
    <source>
        <dbReference type="EMBL" id="GMA24972.1"/>
    </source>
</evidence>
<dbReference type="Pfam" id="PF10081">
    <property type="entry name" value="Abhydrolase_9"/>
    <property type="match status" value="1"/>
</dbReference>
<evidence type="ECO:0000259" key="3">
    <source>
        <dbReference type="Pfam" id="PF15420"/>
    </source>
</evidence>
<evidence type="ECO:0000313" key="5">
    <source>
        <dbReference type="Proteomes" id="UP001157091"/>
    </source>
</evidence>
<dbReference type="InterPro" id="IPR027787">
    <property type="entry name" value="Alpha/beta-hydrolase_catalytic"/>
</dbReference>
<evidence type="ECO:0000259" key="2">
    <source>
        <dbReference type="Pfam" id="PF10081"/>
    </source>
</evidence>
<dbReference type="RefSeq" id="WP_284293653.1">
    <property type="nucleotide sequence ID" value="NZ_BSUK01000001.1"/>
</dbReference>
<feature type="domain" description="Alpha/beta-hydrolase N-terminal" evidence="3">
    <location>
        <begin position="32"/>
        <end position="242"/>
    </location>
</feature>
<gene>
    <name evidence="4" type="ORF">GCM10025864_27310</name>
</gene>
<feature type="domain" description="Alpha/beta-hydrolase catalytic" evidence="2">
    <location>
        <begin position="269"/>
        <end position="558"/>
    </location>
</feature>
<organism evidence="4 5">
    <name type="scientific">Luteimicrobium album</name>
    <dbReference type="NCBI Taxonomy" id="1054550"/>
    <lineage>
        <taxon>Bacteria</taxon>
        <taxon>Bacillati</taxon>
        <taxon>Actinomycetota</taxon>
        <taxon>Actinomycetes</taxon>
        <taxon>Micrococcales</taxon>
        <taxon>Luteimicrobium</taxon>
    </lineage>
</organism>
<evidence type="ECO:0000256" key="1">
    <source>
        <dbReference type="SAM" id="Phobius"/>
    </source>
</evidence>
<keyword evidence="1" id="KW-0472">Membrane</keyword>
<dbReference type="Pfam" id="PF15420">
    <property type="entry name" value="Abhydrolase_9_N"/>
    <property type="match status" value="1"/>
</dbReference>
<dbReference type="PROSITE" id="PS51257">
    <property type="entry name" value="PROKAR_LIPOPROTEIN"/>
    <property type="match status" value="1"/>
</dbReference>
<sequence length="571" mass="61184">MRSRVQAWARAYPSRLGTAASLVALVFACASLTPSLIPRGWAVQGALTGLVAVSGYGIGAVLGWLVRSFDLRDRLAPARRPVRRVVAVVAPVALVVSVVAGARWDQDVRAALGMPSVSAWGSWAYVLVPFVAVAVAVPVLAFARWLRNVTRRLARLVGRVVPASIARAVSVVVVGALAWGVFSGVIWDGVLNALNASFAAVNASYDPGVERPAAAERSGSPDSLESWDHLGREGRRFVTGGPTTAQLADFESALPSGTDVGASEVKEPIRVYAGKEDDVEDSAARVVAELDRTHAWDRKYLLVVTTTGSGWVDWSMADTFELLHGGDTAIATMQYSNLPSWLSFIGDREHPAHAGLALFDAIYARWSQLPADHRPKLEVSGISLGSFGMQAAFSSPHDVASRTDGALFVGTPSFTPMWRSVTDGRDAGTPEVAPVIDAGAQVRFLTGPPGSSGDPLALPATWQEPRVVYAQHPSDGVTWWSPETIWDRPDWLSEPRGRGVVPATRWFPVVTFEQLTVDLFFAAGADVPMGSGHHFELEYAQGFAALGAPDGWTDADTAFLQSVVEQREPRF</sequence>
<comment type="caution">
    <text evidence="4">The sequence shown here is derived from an EMBL/GenBank/DDBJ whole genome shotgun (WGS) entry which is preliminary data.</text>
</comment>
<accession>A0ABQ6I2Y1</accession>
<keyword evidence="5" id="KW-1185">Reference proteome</keyword>
<dbReference type="Proteomes" id="UP001157091">
    <property type="component" value="Unassembled WGS sequence"/>
</dbReference>
<dbReference type="InterPro" id="IPR027788">
    <property type="entry name" value="Alpha/beta-hydrolase_N_dom"/>
</dbReference>
<feature type="transmembrane region" description="Helical" evidence="1">
    <location>
        <begin position="124"/>
        <end position="143"/>
    </location>
</feature>
<reference evidence="5" key="1">
    <citation type="journal article" date="2019" name="Int. J. Syst. Evol. Microbiol.">
        <title>The Global Catalogue of Microorganisms (GCM) 10K type strain sequencing project: providing services to taxonomists for standard genome sequencing and annotation.</title>
        <authorList>
            <consortium name="The Broad Institute Genomics Platform"/>
            <consortium name="The Broad Institute Genome Sequencing Center for Infectious Disease"/>
            <person name="Wu L."/>
            <person name="Ma J."/>
        </authorList>
    </citation>
    <scope>NUCLEOTIDE SEQUENCE [LARGE SCALE GENOMIC DNA]</scope>
    <source>
        <strain evidence="5">NBRC 106348</strain>
    </source>
</reference>
<keyword evidence="1" id="KW-0812">Transmembrane</keyword>
<feature type="transmembrane region" description="Helical" evidence="1">
    <location>
        <begin position="164"/>
        <end position="187"/>
    </location>
</feature>
<feature type="transmembrane region" description="Helical" evidence="1">
    <location>
        <begin position="41"/>
        <end position="65"/>
    </location>
</feature>
<dbReference type="EMBL" id="BSUK01000001">
    <property type="protein sequence ID" value="GMA24972.1"/>
    <property type="molecule type" value="Genomic_DNA"/>
</dbReference>
<name>A0ABQ6I2Y1_9MICO</name>
<proteinExistence type="predicted"/>
<feature type="transmembrane region" description="Helical" evidence="1">
    <location>
        <begin position="85"/>
        <end position="104"/>
    </location>
</feature>
<keyword evidence="1" id="KW-1133">Transmembrane helix</keyword>